<keyword evidence="7" id="KW-1185">Reference proteome</keyword>
<feature type="compositionally biased region" description="Polar residues" evidence="4">
    <location>
        <begin position="216"/>
        <end position="226"/>
    </location>
</feature>
<dbReference type="GO" id="GO:0005634">
    <property type="term" value="C:nucleus"/>
    <property type="evidence" value="ECO:0007669"/>
    <property type="project" value="TreeGrafter"/>
</dbReference>
<protein>
    <recommendedName>
        <fullName evidence="5">OCA domain-containing protein</fullName>
    </recommendedName>
</protein>
<dbReference type="PANTHER" id="PTHR28376">
    <property type="entry name" value="RGD1562914"/>
    <property type="match status" value="1"/>
</dbReference>
<evidence type="ECO:0000259" key="5">
    <source>
        <dbReference type="PROSITE" id="PS52003"/>
    </source>
</evidence>
<keyword evidence="1" id="KW-0805">Transcription regulation</keyword>
<dbReference type="Pfam" id="PF17721">
    <property type="entry name" value="POU2AF2"/>
    <property type="match status" value="1"/>
</dbReference>
<evidence type="ECO:0000256" key="4">
    <source>
        <dbReference type="SAM" id="MobiDB-lite"/>
    </source>
</evidence>
<dbReference type="OrthoDB" id="9892004at2759"/>
<dbReference type="PANTHER" id="PTHR28376:SF1">
    <property type="entry name" value="POU DOMAIN CLASS 2-ASSOCIATING FACTOR 2"/>
    <property type="match status" value="1"/>
</dbReference>
<name>A0A401PJB5_SCYTO</name>
<dbReference type="AlphaFoldDB" id="A0A401PJB5"/>
<dbReference type="InterPro" id="IPR037655">
    <property type="entry name" value="POU2AF2"/>
</dbReference>
<evidence type="ECO:0000256" key="2">
    <source>
        <dbReference type="ARBA" id="ARBA00023159"/>
    </source>
</evidence>
<dbReference type="EMBL" id="BFAA01000606">
    <property type="protein sequence ID" value="GCB73206.1"/>
    <property type="molecule type" value="Genomic_DNA"/>
</dbReference>
<feature type="region of interest" description="Disordered" evidence="4">
    <location>
        <begin position="188"/>
        <end position="234"/>
    </location>
</feature>
<reference evidence="6 7" key="1">
    <citation type="journal article" date="2018" name="Nat. Ecol. Evol.">
        <title>Shark genomes provide insights into elasmobranch evolution and the origin of vertebrates.</title>
        <authorList>
            <person name="Hara Y"/>
            <person name="Yamaguchi K"/>
            <person name="Onimaru K"/>
            <person name="Kadota M"/>
            <person name="Koyanagi M"/>
            <person name="Keeley SD"/>
            <person name="Tatsumi K"/>
            <person name="Tanaka K"/>
            <person name="Motone F"/>
            <person name="Kageyama Y"/>
            <person name="Nozu R"/>
            <person name="Adachi N"/>
            <person name="Nishimura O"/>
            <person name="Nakagawa R"/>
            <person name="Tanegashima C"/>
            <person name="Kiyatake I"/>
            <person name="Matsumoto R"/>
            <person name="Murakumo K"/>
            <person name="Nishida K"/>
            <person name="Terakita A"/>
            <person name="Kuratani S"/>
            <person name="Sato K"/>
            <person name="Hyodo S Kuraku.S."/>
        </authorList>
    </citation>
    <scope>NUCLEOTIDE SEQUENCE [LARGE SCALE GENOMIC DNA]</scope>
</reference>
<evidence type="ECO:0000313" key="6">
    <source>
        <dbReference type="EMBL" id="GCB73206.1"/>
    </source>
</evidence>
<evidence type="ECO:0000256" key="1">
    <source>
        <dbReference type="ARBA" id="ARBA00023015"/>
    </source>
</evidence>
<dbReference type="GO" id="GO:0003713">
    <property type="term" value="F:transcription coactivator activity"/>
    <property type="evidence" value="ECO:0007669"/>
    <property type="project" value="TreeGrafter"/>
</dbReference>
<keyword evidence="2" id="KW-0010">Activator</keyword>
<organism evidence="6 7">
    <name type="scientific">Scyliorhinus torazame</name>
    <name type="common">Cloudy catshark</name>
    <name type="synonym">Catulus torazame</name>
    <dbReference type="NCBI Taxonomy" id="75743"/>
    <lineage>
        <taxon>Eukaryota</taxon>
        <taxon>Metazoa</taxon>
        <taxon>Chordata</taxon>
        <taxon>Craniata</taxon>
        <taxon>Vertebrata</taxon>
        <taxon>Chondrichthyes</taxon>
        <taxon>Elasmobranchii</taxon>
        <taxon>Galeomorphii</taxon>
        <taxon>Galeoidea</taxon>
        <taxon>Carcharhiniformes</taxon>
        <taxon>Scyliorhinidae</taxon>
        <taxon>Scyliorhinus</taxon>
    </lineage>
</organism>
<evidence type="ECO:0000256" key="3">
    <source>
        <dbReference type="ARBA" id="ARBA00023163"/>
    </source>
</evidence>
<sequence>METVHTEHSKRVYQGVRVKHTVKDLLAEKRSRQTNVSFKYNTGTNSSQTPAYVQMSGSHVIPSYYGVRRPYLSDLELSHCQPSKQYTADVYSSSLGGKSLGCDPPGVSGYQSLFDPYLGEPFGDYRASTFSSGANSIFTPQVPPPLIPSFPNESSHFLLRDSWDSVPDSVSQGEAICNSLQQMQASVTNCQASHDGSHSLPGPDSTSPPQYRHINRNNSMSSQGSQPYPVHPLEEMHFDPSYQSASGYGCAPFMTVPSELAAKVIHLSSEETSDIPTSSMLEAASWAKEDTSTTWPLYEVRRTY</sequence>
<dbReference type="InterPro" id="IPR047571">
    <property type="entry name" value="OCA"/>
</dbReference>
<keyword evidence="3" id="KW-0804">Transcription</keyword>
<dbReference type="OMA" id="QHRSSGW"/>
<dbReference type="GO" id="GO:0043565">
    <property type="term" value="F:sequence-specific DNA binding"/>
    <property type="evidence" value="ECO:0007669"/>
    <property type="project" value="TreeGrafter"/>
</dbReference>
<dbReference type="Proteomes" id="UP000288216">
    <property type="component" value="Unassembled WGS sequence"/>
</dbReference>
<dbReference type="PROSITE" id="PS52003">
    <property type="entry name" value="OCA"/>
    <property type="match status" value="1"/>
</dbReference>
<comment type="caution">
    <text evidence="6">The sequence shown here is derived from an EMBL/GenBank/DDBJ whole genome shotgun (WGS) entry which is preliminary data.</text>
</comment>
<proteinExistence type="predicted"/>
<feature type="domain" description="OCA" evidence="5">
    <location>
        <begin position="10"/>
        <end position="32"/>
    </location>
</feature>
<gene>
    <name evidence="6" type="ORF">scyTo_0002407</name>
</gene>
<evidence type="ECO:0000313" key="7">
    <source>
        <dbReference type="Proteomes" id="UP000288216"/>
    </source>
</evidence>
<accession>A0A401PJB5</accession>
<dbReference type="GO" id="GO:0070974">
    <property type="term" value="F:POU domain binding"/>
    <property type="evidence" value="ECO:0007669"/>
    <property type="project" value="InterPro"/>
</dbReference>